<evidence type="ECO:0000313" key="2">
    <source>
        <dbReference type="EMBL" id="EME89581.1"/>
    </source>
</evidence>
<sequence length="194" mass="21309">MATITEQQQKAPESVPAAKDGVFYYYGGNIEASYRTINKDAAAKGNFTSIPTIDISNIDSPELSDRKAIAAQIYEACTTSGLFYISGHNISDAQQKAVFDAMKCFVAAPEEAKEATHAFKTVSMRSYEPLPPPASGRDMKEASSFGDYIIDTEQNFQGQIPKHIKAQNIWPSETEIPNFAKICTPITTKSFHLL</sequence>
<proteinExistence type="predicted"/>
<keyword evidence="3" id="KW-1185">Reference proteome</keyword>
<dbReference type="KEGG" id="pfj:MYCFIDRAFT_78622"/>
<dbReference type="EMBL" id="KB446555">
    <property type="protein sequence ID" value="EME89581.1"/>
    <property type="molecule type" value="Genomic_DNA"/>
</dbReference>
<evidence type="ECO:0000259" key="1">
    <source>
        <dbReference type="Pfam" id="PF14226"/>
    </source>
</evidence>
<accession>N1QBP0</accession>
<dbReference type="AlphaFoldDB" id="N1QBP0"/>
<organism evidence="2 3">
    <name type="scientific">Pseudocercospora fijiensis (strain CIRAD86)</name>
    <name type="common">Black leaf streak disease fungus</name>
    <name type="synonym">Mycosphaerella fijiensis</name>
    <dbReference type="NCBI Taxonomy" id="383855"/>
    <lineage>
        <taxon>Eukaryota</taxon>
        <taxon>Fungi</taxon>
        <taxon>Dikarya</taxon>
        <taxon>Ascomycota</taxon>
        <taxon>Pezizomycotina</taxon>
        <taxon>Dothideomycetes</taxon>
        <taxon>Dothideomycetidae</taxon>
        <taxon>Mycosphaerellales</taxon>
        <taxon>Mycosphaerellaceae</taxon>
        <taxon>Pseudocercospora</taxon>
    </lineage>
</organism>
<dbReference type="Proteomes" id="UP000016932">
    <property type="component" value="Unassembled WGS sequence"/>
</dbReference>
<dbReference type="GeneID" id="19341483"/>
<dbReference type="InterPro" id="IPR026992">
    <property type="entry name" value="DIOX_N"/>
</dbReference>
<dbReference type="OrthoDB" id="288590at2759"/>
<protein>
    <recommendedName>
        <fullName evidence="1">Non-haem dioxygenase N-terminal domain-containing protein</fullName>
    </recommendedName>
</protein>
<dbReference type="Pfam" id="PF14226">
    <property type="entry name" value="DIOX_N"/>
    <property type="match status" value="1"/>
</dbReference>
<gene>
    <name evidence="2" type="ORF">MYCFIDRAFT_78622</name>
</gene>
<reference evidence="2 3" key="1">
    <citation type="journal article" date="2012" name="PLoS Pathog.">
        <title>Diverse lifestyles and strategies of plant pathogenesis encoded in the genomes of eighteen Dothideomycetes fungi.</title>
        <authorList>
            <person name="Ohm R.A."/>
            <person name="Feau N."/>
            <person name="Henrissat B."/>
            <person name="Schoch C.L."/>
            <person name="Horwitz B.A."/>
            <person name="Barry K.W."/>
            <person name="Condon B.J."/>
            <person name="Copeland A.C."/>
            <person name="Dhillon B."/>
            <person name="Glaser F."/>
            <person name="Hesse C.N."/>
            <person name="Kosti I."/>
            <person name="LaButti K."/>
            <person name="Lindquist E.A."/>
            <person name="Lucas S."/>
            <person name="Salamov A.A."/>
            <person name="Bradshaw R.E."/>
            <person name="Ciuffetti L."/>
            <person name="Hamelin R.C."/>
            <person name="Kema G.H.J."/>
            <person name="Lawrence C."/>
            <person name="Scott J.A."/>
            <person name="Spatafora J.W."/>
            <person name="Turgeon B.G."/>
            <person name="de Wit P.J.G.M."/>
            <person name="Zhong S."/>
            <person name="Goodwin S.B."/>
            <person name="Grigoriev I.V."/>
        </authorList>
    </citation>
    <scope>NUCLEOTIDE SEQUENCE [LARGE SCALE GENOMIC DNA]</scope>
    <source>
        <strain evidence="2 3">CIRAD86</strain>
    </source>
</reference>
<dbReference type="RefSeq" id="XP_007920526.1">
    <property type="nucleotide sequence ID" value="XM_007922335.1"/>
</dbReference>
<dbReference type="SUPFAM" id="SSF51197">
    <property type="entry name" value="Clavaminate synthase-like"/>
    <property type="match status" value="1"/>
</dbReference>
<dbReference type="VEuPathDB" id="FungiDB:MYCFIDRAFT_78622"/>
<dbReference type="Gene3D" id="2.60.120.330">
    <property type="entry name" value="B-lactam Antibiotic, Isopenicillin N Synthase, Chain"/>
    <property type="match status" value="1"/>
</dbReference>
<name>N1QBP0_PSEFD</name>
<feature type="domain" description="Non-haem dioxygenase N-terminal" evidence="1">
    <location>
        <begin position="50"/>
        <end position="173"/>
    </location>
</feature>
<dbReference type="InterPro" id="IPR027443">
    <property type="entry name" value="IPNS-like_sf"/>
</dbReference>
<dbReference type="HOGENOM" id="CLU_1402990_0_0_1"/>
<evidence type="ECO:0000313" key="3">
    <source>
        <dbReference type="Proteomes" id="UP000016932"/>
    </source>
</evidence>
<dbReference type="eggNOG" id="KOG0143">
    <property type="taxonomic scope" value="Eukaryota"/>
</dbReference>